<evidence type="ECO:0000256" key="1">
    <source>
        <dbReference type="ARBA" id="ARBA00000385"/>
    </source>
</evidence>
<evidence type="ECO:0000256" key="2">
    <source>
        <dbReference type="ARBA" id="ARBA00005642"/>
    </source>
</evidence>
<dbReference type="RefSeq" id="WP_147828044.1">
    <property type="nucleotide sequence ID" value="NZ_BPQG01000032.1"/>
</dbReference>
<dbReference type="CDD" id="cd02573">
    <property type="entry name" value="PseudoU_synth_EcTruB"/>
    <property type="match status" value="1"/>
</dbReference>
<evidence type="ECO:0000256" key="6">
    <source>
        <dbReference type="SAM" id="MobiDB-lite"/>
    </source>
</evidence>
<dbReference type="Proteomes" id="UP001055117">
    <property type="component" value="Unassembled WGS sequence"/>
</dbReference>
<feature type="domain" description="tRNA pseudouridylate synthase B C-terminal" evidence="8">
    <location>
        <begin position="215"/>
        <end position="272"/>
    </location>
</feature>
<dbReference type="Gene3D" id="3.30.2350.10">
    <property type="entry name" value="Pseudouridine synthase"/>
    <property type="match status" value="1"/>
</dbReference>
<dbReference type="PANTHER" id="PTHR13767">
    <property type="entry name" value="TRNA-PSEUDOURIDINE SYNTHASE"/>
    <property type="match status" value="1"/>
</dbReference>
<keyword evidence="10" id="KW-1185">Reference proteome</keyword>
<dbReference type="EC" id="5.4.99.25" evidence="5"/>
<evidence type="ECO:0000259" key="7">
    <source>
        <dbReference type="Pfam" id="PF01509"/>
    </source>
</evidence>
<comment type="similarity">
    <text evidence="2 5">Belongs to the pseudouridine synthase TruB family. Type 1 subfamily.</text>
</comment>
<dbReference type="InterPro" id="IPR002501">
    <property type="entry name" value="PsdUridine_synth_N"/>
</dbReference>
<dbReference type="InterPro" id="IPR014780">
    <property type="entry name" value="tRNA_psdUridine_synth_TruB"/>
</dbReference>
<evidence type="ECO:0000259" key="8">
    <source>
        <dbReference type="Pfam" id="PF16198"/>
    </source>
</evidence>
<evidence type="ECO:0000313" key="10">
    <source>
        <dbReference type="Proteomes" id="UP001055117"/>
    </source>
</evidence>
<feature type="domain" description="Pseudouridine synthase II N-terminal" evidence="7">
    <location>
        <begin position="67"/>
        <end position="214"/>
    </location>
</feature>
<dbReference type="PANTHER" id="PTHR13767:SF2">
    <property type="entry name" value="PSEUDOURIDYLATE SYNTHASE TRUB1"/>
    <property type="match status" value="1"/>
</dbReference>
<proteinExistence type="inferred from homology"/>
<evidence type="ECO:0000256" key="5">
    <source>
        <dbReference type="HAMAP-Rule" id="MF_01080"/>
    </source>
</evidence>
<sequence length="343" mass="36407">MNDVPTSEHPASTPEIPSSGERRGDEGRRPPRGGPRSDRPKKRDVSGWVILDKGVGMTSTHAVAVVKRAFNAKKAGHAGTLDPLASGILPIALGEATKTVPFVMDGRKAYRFTVSWGIETDTDDAEGRPVATSDDRPSREAVEAALPSFVGAIEQVPPRYSAIKIQGERAYDLARDGEVVELVARPVQIDRLAVVEHDGDRTVIEAECGKGTYVRALARDLGRMLGCRGHVSALRRTRVGPFTEADSCNVAGLDAAGPEGSLAHLMPVETALDAITSVSVSRDMAMRLMRGQSVILRGRDAPVEGKIFATCGGILVAVGDVERGELVPHRVFHLGGTAAGRAS</sequence>
<comment type="function">
    <text evidence="5">Responsible for synthesis of pseudouridine from uracil-55 in the psi GC loop of transfer RNAs.</text>
</comment>
<dbReference type="EMBL" id="BPQG01000032">
    <property type="protein sequence ID" value="GJD44320.1"/>
    <property type="molecule type" value="Genomic_DNA"/>
</dbReference>
<evidence type="ECO:0000256" key="4">
    <source>
        <dbReference type="ARBA" id="ARBA00023235"/>
    </source>
</evidence>
<organism evidence="9 10">
    <name type="scientific">Methylobacterium cerastii</name>
    <dbReference type="NCBI Taxonomy" id="932741"/>
    <lineage>
        <taxon>Bacteria</taxon>
        <taxon>Pseudomonadati</taxon>
        <taxon>Pseudomonadota</taxon>
        <taxon>Alphaproteobacteria</taxon>
        <taxon>Hyphomicrobiales</taxon>
        <taxon>Methylobacteriaceae</taxon>
        <taxon>Methylobacterium</taxon>
    </lineage>
</organism>
<keyword evidence="3 5" id="KW-0819">tRNA processing</keyword>
<protein>
    <recommendedName>
        <fullName evidence="5">tRNA pseudouridine synthase B</fullName>
        <ecNumber evidence="5">5.4.99.25</ecNumber>
    </recommendedName>
    <alternativeName>
        <fullName evidence="5">tRNA pseudouridine(55) synthase</fullName>
        <shortName evidence="5">Psi55 synthase</shortName>
    </alternativeName>
    <alternativeName>
        <fullName evidence="5">tRNA pseudouridylate synthase</fullName>
    </alternativeName>
    <alternativeName>
        <fullName evidence="5">tRNA-uridine isomerase</fullName>
    </alternativeName>
</protein>
<comment type="caution">
    <text evidence="9">The sequence shown here is derived from an EMBL/GenBank/DDBJ whole genome shotgun (WGS) entry which is preliminary data.</text>
</comment>
<feature type="active site" description="Nucleophile" evidence="5">
    <location>
        <position position="82"/>
    </location>
</feature>
<dbReference type="NCBIfam" id="TIGR00431">
    <property type="entry name" value="TruB"/>
    <property type="match status" value="1"/>
</dbReference>
<dbReference type="Pfam" id="PF01509">
    <property type="entry name" value="TruB_N"/>
    <property type="match status" value="1"/>
</dbReference>
<comment type="catalytic activity">
    <reaction evidence="1 5">
        <text>uridine(55) in tRNA = pseudouridine(55) in tRNA</text>
        <dbReference type="Rhea" id="RHEA:42532"/>
        <dbReference type="Rhea" id="RHEA-COMP:10101"/>
        <dbReference type="Rhea" id="RHEA-COMP:10102"/>
        <dbReference type="ChEBI" id="CHEBI:65314"/>
        <dbReference type="ChEBI" id="CHEBI:65315"/>
        <dbReference type="EC" id="5.4.99.25"/>
    </reaction>
</comment>
<keyword evidence="4 5" id="KW-0413">Isomerase</keyword>
<gene>
    <name evidence="5 9" type="primary">truB</name>
    <name evidence="9" type="ORF">AFCDBAGC_2187</name>
</gene>
<dbReference type="Pfam" id="PF16198">
    <property type="entry name" value="TruB_C_2"/>
    <property type="match status" value="1"/>
</dbReference>
<evidence type="ECO:0000256" key="3">
    <source>
        <dbReference type="ARBA" id="ARBA00022694"/>
    </source>
</evidence>
<feature type="region of interest" description="Disordered" evidence="6">
    <location>
        <begin position="1"/>
        <end position="45"/>
    </location>
</feature>
<evidence type="ECO:0000313" key="9">
    <source>
        <dbReference type="EMBL" id="GJD44320.1"/>
    </source>
</evidence>
<dbReference type="InterPro" id="IPR032819">
    <property type="entry name" value="TruB_C"/>
</dbReference>
<dbReference type="InterPro" id="IPR020103">
    <property type="entry name" value="PsdUridine_synth_cat_dom_sf"/>
</dbReference>
<accession>A0ABQ4QHJ7</accession>
<dbReference type="HAMAP" id="MF_01080">
    <property type="entry name" value="TruB_bact"/>
    <property type="match status" value="1"/>
</dbReference>
<feature type="compositionally biased region" description="Basic and acidic residues" evidence="6">
    <location>
        <begin position="20"/>
        <end position="45"/>
    </location>
</feature>
<name>A0ABQ4QHJ7_9HYPH</name>
<reference evidence="9 10" key="1">
    <citation type="journal article" date="2021" name="Front. Microbiol.">
        <title>Comprehensive Comparative Genomics and Phenotyping of Methylobacterium Species.</title>
        <authorList>
            <person name="Alessa O."/>
            <person name="Ogura Y."/>
            <person name="Fujitani Y."/>
            <person name="Takami H."/>
            <person name="Hayashi T."/>
            <person name="Sahin N."/>
            <person name="Tani A."/>
        </authorList>
    </citation>
    <scope>NUCLEOTIDE SEQUENCE [LARGE SCALE GENOMIC DNA]</scope>
    <source>
        <strain evidence="9 10">DSM 23679</strain>
    </source>
</reference>
<dbReference type="SUPFAM" id="SSF55120">
    <property type="entry name" value="Pseudouridine synthase"/>
    <property type="match status" value="1"/>
</dbReference>